<evidence type="ECO:0000256" key="2">
    <source>
        <dbReference type="ARBA" id="ARBA00006108"/>
    </source>
</evidence>
<name>A0A8S2ASR8_ARAAE</name>
<comment type="subcellular location">
    <subcellularLocation>
        <location evidence="1">Membrane</location>
        <topology evidence="1">Single-pass type IV membrane protein</topology>
    </subcellularLocation>
</comment>
<evidence type="ECO:0000256" key="3">
    <source>
        <dbReference type="ARBA" id="ARBA00022448"/>
    </source>
</evidence>
<dbReference type="Proteomes" id="UP000682877">
    <property type="component" value="Chromosome 6"/>
</dbReference>
<dbReference type="AlphaFoldDB" id="A0A8S2ASR8"/>
<dbReference type="PANTHER" id="PTHR11977">
    <property type="entry name" value="VILLIN"/>
    <property type="match status" value="1"/>
</dbReference>
<reference evidence="10" key="1">
    <citation type="submission" date="2021-01" db="EMBL/GenBank/DDBJ databases">
        <authorList>
            <person name="Bezrukov I."/>
        </authorList>
    </citation>
    <scope>NUCLEOTIDE SEQUENCE</scope>
</reference>
<evidence type="ECO:0000313" key="10">
    <source>
        <dbReference type="EMBL" id="CAE6125884.1"/>
    </source>
</evidence>
<evidence type="ECO:0000256" key="5">
    <source>
        <dbReference type="ARBA" id="ARBA00022737"/>
    </source>
</evidence>
<dbReference type="GO" id="GO:0016020">
    <property type="term" value="C:membrane"/>
    <property type="evidence" value="ECO:0007669"/>
    <property type="project" value="UniProtKB-SubCell"/>
</dbReference>
<dbReference type="GO" id="GO:0051015">
    <property type="term" value="F:actin filament binding"/>
    <property type="evidence" value="ECO:0007669"/>
    <property type="project" value="InterPro"/>
</dbReference>
<dbReference type="GO" id="GO:0005737">
    <property type="term" value="C:cytoplasm"/>
    <property type="evidence" value="ECO:0007669"/>
    <property type="project" value="UniProtKB-ARBA"/>
</dbReference>
<keyword evidence="8" id="KW-0175">Coiled coil</keyword>
<dbReference type="Pfam" id="PF12352">
    <property type="entry name" value="V-SNARE_C"/>
    <property type="match status" value="1"/>
</dbReference>
<comment type="similarity">
    <text evidence="2">Belongs to the VTI1 family.</text>
</comment>
<dbReference type="InterPro" id="IPR007122">
    <property type="entry name" value="Villin/Gelsolin"/>
</dbReference>
<accession>A0A8S2ASR8</accession>
<gene>
    <name evidence="10" type="ORF">AARE701A_LOCUS16370</name>
</gene>
<proteinExistence type="inferred from homology"/>
<sequence length="238" mass="27157">MDDILRKKKMKKEKVSTVFVGDARLVEEPNYKGFHGNNTRDSSLDIRRLKEDQETAVRLANTMKNSLKGRPVQAPIFEGKVPPQFCCTFQHMVVLKVNQTESVALIQVSGTRVHNNKALQVEAIWKMDLEARSLQPSAKAVSADQRGRLAMSVKRLDQSKDRVREIRRLMLETEEVGISVFQDLNQQCQTLLHVHTKVVKIDGRVIGDGKVGRVTRTLQNAYKKDRGFWCPMPTYQEP</sequence>
<dbReference type="Gene3D" id="1.20.5.110">
    <property type="match status" value="1"/>
</dbReference>
<keyword evidence="3" id="KW-0813">Transport</keyword>
<evidence type="ECO:0000313" key="11">
    <source>
        <dbReference type="Proteomes" id="UP000682877"/>
    </source>
</evidence>
<keyword evidence="7" id="KW-1133">Transmembrane helix</keyword>
<keyword evidence="4" id="KW-0812">Transmembrane</keyword>
<keyword evidence="6" id="KW-0653">Protein transport</keyword>
<protein>
    <submittedName>
        <fullName evidence="10">Uncharacterized protein</fullName>
    </submittedName>
</protein>
<dbReference type="GO" id="GO:0051014">
    <property type="term" value="P:actin filament severing"/>
    <property type="evidence" value="ECO:0007669"/>
    <property type="project" value="TreeGrafter"/>
</dbReference>
<evidence type="ECO:0000256" key="7">
    <source>
        <dbReference type="ARBA" id="ARBA00022989"/>
    </source>
</evidence>
<organism evidence="10 11">
    <name type="scientific">Arabidopsis arenosa</name>
    <name type="common">Sand rock-cress</name>
    <name type="synonym">Cardaminopsis arenosa</name>
    <dbReference type="NCBI Taxonomy" id="38785"/>
    <lineage>
        <taxon>Eukaryota</taxon>
        <taxon>Viridiplantae</taxon>
        <taxon>Streptophyta</taxon>
        <taxon>Embryophyta</taxon>
        <taxon>Tracheophyta</taxon>
        <taxon>Spermatophyta</taxon>
        <taxon>Magnoliopsida</taxon>
        <taxon>eudicotyledons</taxon>
        <taxon>Gunneridae</taxon>
        <taxon>Pentapetalae</taxon>
        <taxon>rosids</taxon>
        <taxon>malvids</taxon>
        <taxon>Brassicales</taxon>
        <taxon>Brassicaceae</taxon>
        <taxon>Camelineae</taxon>
        <taxon>Arabidopsis</taxon>
    </lineage>
</organism>
<evidence type="ECO:0000256" key="9">
    <source>
        <dbReference type="ARBA" id="ARBA00023136"/>
    </source>
</evidence>
<keyword evidence="11" id="KW-1185">Reference proteome</keyword>
<keyword evidence="5" id="KW-0677">Repeat</keyword>
<dbReference type="SUPFAM" id="SSF58038">
    <property type="entry name" value="SNARE fusion complex"/>
    <property type="match status" value="1"/>
</dbReference>
<evidence type="ECO:0000256" key="1">
    <source>
        <dbReference type="ARBA" id="ARBA00004211"/>
    </source>
</evidence>
<dbReference type="FunFam" id="1.20.5.110:FF:000002">
    <property type="entry name" value="Vesicle transport through interaction with t-SNAREsB"/>
    <property type="match status" value="1"/>
</dbReference>
<evidence type="ECO:0000256" key="6">
    <source>
        <dbReference type="ARBA" id="ARBA00022927"/>
    </source>
</evidence>
<dbReference type="SUPFAM" id="SSF55753">
    <property type="entry name" value="Actin depolymerizing proteins"/>
    <property type="match status" value="1"/>
</dbReference>
<evidence type="ECO:0000256" key="4">
    <source>
        <dbReference type="ARBA" id="ARBA00022692"/>
    </source>
</evidence>
<dbReference type="PANTHER" id="PTHR11977:SF51">
    <property type="entry name" value="PROTEIN FLIGHTLESS-1 HOMOLOG"/>
    <property type="match status" value="1"/>
</dbReference>
<dbReference type="GO" id="GO:0015031">
    <property type="term" value="P:protein transport"/>
    <property type="evidence" value="ECO:0007669"/>
    <property type="project" value="UniProtKB-KW"/>
</dbReference>
<evidence type="ECO:0000256" key="8">
    <source>
        <dbReference type="ARBA" id="ARBA00023054"/>
    </source>
</evidence>
<dbReference type="EMBL" id="LR999456">
    <property type="protein sequence ID" value="CAE6125884.1"/>
    <property type="molecule type" value="Genomic_DNA"/>
</dbReference>
<keyword evidence="9" id="KW-0472">Membrane</keyword>
<dbReference type="CDD" id="cd15862">
    <property type="entry name" value="SNARE_Vti1"/>
    <property type="match status" value="1"/>
</dbReference>